<dbReference type="InterPro" id="IPR015943">
    <property type="entry name" value="WD40/YVTN_repeat-like_dom_sf"/>
</dbReference>
<dbReference type="GO" id="GO:0016567">
    <property type="term" value="P:protein ubiquitination"/>
    <property type="evidence" value="ECO:0007669"/>
    <property type="project" value="InterPro"/>
</dbReference>
<comment type="subcellular location">
    <subcellularLocation>
        <location evidence="1">Nucleus</location>
    </subcellularLocation>
</comment>
<reference evidence="5" key="1">
    <citation type="submission" date="2017-02" db="UniProtKB">
        <authorList>
            <consortium name="WormBaseParasite"/>
        </authorList>
    </citation>
    <scope>IDENTIFICATION</scope>
</reference>
<dbReference type="GO" id="GO:0005634">
    <property type="term" value="C:nucleus"/>
    <property type="evidence" value="ECO:0007669"/>
    <property type="project" value="UniProtKB-SubCell"/>
</dbReference>
<dbReference type="Proteomes" id="UP000046393">
    <property type="component" value="Unplaced"/>
</dbReference>
<sequence length="305" mass="33923">NNNNKTVVIFIFKWDVRTFKLLHSVPALDQCKIIFSANGDVIYGAVYSPEDEIDDRFPEMLASSFRTFDATDYHVIATIDAKRTLFDMCADHHDEYMAVIEAHSTVDDLDLKENLCRLYEVGKRRDLEDLDEEERDETIDDDDDDDDDSSSSDSSSESGSDDNPSSSTIALNLDGSDSSQSDDDNSEEGFSARSGNEDSSGNEENGASEMRTSSGIGGAAEFAEHNDGDDDEDDDDDDDDDDNEIAHFINNHDLEILRALDDSDSGDAELDTTYNPENDDNTPHSGTSTIILNPVLRKQRRNEQQ</sequence>
<evidence type="ECO:0000256" key="1">
    <source>
        <dbReference type="ARBA" id="ARBA00004123"/>
    </source>
</evidence>
<organism evidence="4 5">
    <name type="scientific">Syphacia muris</name>
    <dbReference type="NCBI Taxonomy" id="451379"/>
    <lineage>
        <taxon>Eukaryota</taxon>
        <taxon>Metazoa</taxon>
        <taxon>Ecdysozoa</taxon>
        <taxon>Nematoda</taxon>
        <taxon>Chromadorea</taxon>
        <taxon>Rhabditida</taxon>
        <taxon>Spirurina</taxon>
        <taxon>Oxyuridomorpha</taxon>
        <taxon>Oxyuroidea</taxon>
        <taxon>Oxyuridae</taxon>
        <taxon>Syphacia</taxon>
    </lineage>
</organism>
<dbReference type="PANTHER" id="PTHR13129:SF4">
    <property type="entry name" value="DDB1- AND CUL4-ASSOCIATED FACTOR 1"/>
    <property type="match status" value="1"/>
</dbReference>
<feature type="compositionally biased region" description="Low complexity" evidence="3">
    <location>
        <begin position="151"/>
        <end position="167"/>
    </location>
</feature>
<dbReference type="GO" id="GO:0080008">
    <property type="term" value="C:Cul4-RING E3 ubiquitin ligase complex"/>
    <property type="evidence" value="ECO:0007669"/>
    <property type="project" value="TreeGrafter"/>
</dbReference>
<proteinExistence type="predicted"/>
<dbReference type="PANTHER" id="PTHR13129">
    <property type="entry name" value="VPRBP PROTEIN-RELATED"/>
    <property type="match status" value="1"/>
</dbReference>
<evidence type="ECO:0000256" key="2">
    <source>
        <dbReference type="ARBA" id="ARBA00023242"/>
    </source>
</evidence>
<evidence type="ECO:0000313" key="5">
    <source>
        <dbReference type="WBParaSite" id="SMUV_0000088201-mRNA-1"/>
    </source>
</evidence>
<dbReference type="InterPro" id="IPR033270">
    <property type="entry name" value="VPRBP/DCAF1"/>
</dbReference>
<feature type="compositionally biased region" description="Acidic residues" evidence="3">
    <location>
        <begin position="227"/>
        <end position="243"/>
    </location>
</feature>
<protein>
    <submittedName>
        <fullName evidence="5">Mcl1_mid domain-containing protein</fullName>
    </submittedName>
</protein>
<feature type="region of interest" description="Disordered" evidence="3">
    <location>
        <begin position="260"/>
        <end position="305"/>
    </location>
</feature>
<keyword evidence="2" id="KW-0539">Nucleus</keyword>
<accession>A0A0N5A9S7</accession>
<dbReference type="STRING" id="451379.A0A0N5A9S7"/>
<feature type="region of interest" description="Disordered" evidence="3">
    <location>
        <begin position="129"/>
        <end position="244"/>
    </location>
</feature>
<name>A0A0N5A9S7_9BILA</name>
<feature type="compositionally biased region" description="Polar residues" evidence="3">
    <location>
        <begin position="193"/>
        <end position="214"/>
    </location>
</feature>
<evidence type="ECO:0000256" key="3">
    <source>
        <dbReference type="SAM" id="MobiDB-lite"/>
    </source>
</evidence>
<dbReference type="AlphaFoldDB" id="A0A0N5A9S7"/>
<dbReference type="Gene3D" id="2.130.10.10">
    <property type="entry name" value="YVTN repeat-like/Quinoprotein amine dehydrogenase"/>
    <property type="match status" value="1"/>
</dbReference>
<dbReference type="WBParaSite" id="SMUV_0000088201-mRNA-1">
    <property type="protein sequence ID" value="SMUV_0000088201-mRNA-1"/>
    <property type="gene ID" value="SMUV_0000088201"/>
</dbReference>
<feature type="compositionally biased region" description="Acidic residues" evidence="3">
    <location>
        <begin position="129"/>
        <end position="150"/>
    </location>
</feature>
<keyword evidence="4" id="KW-1185">Reference proteome</keyword>
<evidence type="ECO:0000313" key="4">
    <source>
        <dbReference type="Proteomes" id="UP000046393"/>
    </source>
</evidence>